<keyword evidence="9" id="KW-0326">Glycosidase</keyword>
<evidence type="ECO:0000256" key="5">
    <source>
        <dbReference type="RuleBase" id="RU363050"/>
    </source>
</evidence>
<dbReference type="GO" id="GO:0007020">
    <property type="term" value="P:microtubule nucleation"/>
    <property type="evidence" value="ECO:0007669"/>
    <property type="project" value="InterPro"/>
</dbReference>
<evidence type="ECO:0000259" key="7">
    <source>
        <dbReference type="Pfam" id="PF04130"/>
    </source>
</evidence>
<feature type="compositionally biased region" description="Acidic residues" evidence="6">
    <location>
        <begin position="148"/>
        <end position="168"/>
    </location>
</feature>
<dbReference type="GeneID" id="89947876"/>
<comment type="subcellular location">
    <subcellularLocation>
        <location evidence="5">Cytoplasm</location>
        <location evidence="5">Cytoskeleton</location>
        <location evidence="5">Microtubule organizing center</location>
    </subcellularLocation>
</comment>
<dbReference type="GO" id="GO:0051011">
    <property type="term" value="F:microtubule minus-end binding"/>
    <property type="evidence" value="ECO:0007669"/>
    <property type="project" value="TreeGrafter"/>
</dbReference>
<feature type="domain" description="Gamma tubulin complex component C-terminal" evidence="7">
    <location>
        <begin position="654"/>
        <end position="920"/>
    </location>
</feature>
<dbReference type="GO" id="GO:0051225">
    <property type="term" value="P:spindle assembly"/>
    <property type="evidence" value="ECO:0007669"/>
    <property type="project" value="TreeGrafter"/>
</dbReference>
<evidence type="ECO:0000256" key="1">
    <source>
        <dbReference type="ARBA" id="ARBA00010337"/>
    </source>
</evidence>
<evidence type="ECO:0000313" key="10">
    <source>
        <dbReference type="Proteomes" id="UP001304243"/>
    </source>
</evidence>
<dbReference type="GO" id="GO:0000930">
    <property type="term" value="C:gamma-tubulin complex"/>
    <property type="evidence" value="ECO:0007669"/>
    <property type="project" value="TreeGrafter"/>
</dbReference>
<feature type="domain" description="Gamma tubulin complex component protein N-terminal" evidence="8">
    <location>
        <begin position="271"/>
        <end position="595"/>
    </location>
</feature>
<feature type="region of interest" description="Disordered" evidence="6">
    <location>
        <begin position="592"/>
        <end position="616"/>
    </location>
</feature>
<keyword evidence="2 5" id="KW-0963">Cytoplasm</keyword>
<dbReference type="Proteomes" id="UP001304243">
    <property type="component" value="Unassembled WGS sequence"/>
</dbReference>
<proteinExistence type="inferred from homology"/>
<accession>A0AAN7DQU7</accession>
<keyword evidence="9" id="KW-0378">Hydrolase</keyword>
<dbReference type="GO" id="GO:0016798">
    <property type="term" value="F:hydrolase activity, acting on glycosyl bonds"/>
    <property type="evidence" value="ECO:0007669"/>
    <property type="project" value="UniProtKB-KW"/>
</dbReference>
<dbReference type="GO" id="GO:0031122">
    <property type="term" value="P:cytoplasmic microtubule organization"/>
    <property type="evidence" value="ECO:0007669"/>
    <property type="project" value="TreeGrafter"/>
</dbReference>
<dbReference type="GO" id="GO:0005874">
    <property type="term" value="C:microtubule"/>
    <property type="evidence" value="ECO:0007669"/>
    <property type="project" value="UniProtKB-KW"/>
</dbReference>
<dbReference type="InterPro" id="IPR007259">
    <property type="entry name" value="GCP"/>
</dbReference>
<protein>
    <recommendedName>
        <fullName evidence="5">Spindle pole body component</fullName>
    </recommendedName>
</protein>
<dbReference type="EMBL" id="JASEJX010000001">
    <property type="protein sequence ID" value="KAK4521658.1"/>
    <property type="molecule type" value="Genomic_DNA"/>
</dbReference>
<organism evidence="9 10">
    <name type="scientific">Mucor velutinosus</name>
    <dbReference type="NCBI Taxonomy" id="708070"/>
    <lineage>
        <taxon>Eukaryota</taxon>
        <taxon>Fungi</taxon>
        <taxon>Fungi incertae sedis</taxon>
        <taxon>Mucoromycota</taxon>
        <taxon>Mucoromycotina</taxon>
        <taxon>Mucoromycetes</taxon>
        <taxon>Mucorales</taxon>
        <taxon>Mucorineae</taxon>
        <taxon>Mucoraceae</taxon>
        <taxon>Mucor</taxon>
    </lineage>
</organism>
<evidence type="ECO:0000313" key="9">
    <source>
        <dbReference type="EMBL" id="KAK4521658.1"/>
    </source>
</evidence>
<dbReference type="GO" id="GO:0043015">
    <property type="term" value="F:gamma-tubulin binding"/>
    <property type="evidence" value="ECO:0007669"/>
    <property type="project" value="InterPro"/>
</dbReference>
<evidence type="ECO:0000256" key="2">
    <source>
        <dbReference type="ARBA" id="ARBA00022490"/>
    </source>
</evidence>
<reference evidence="9 10" key="1">
    <citation type="submission" date="2022-11" db="EMBL/GenBank/DDBJ databases">
        <title>Mucor velutinosus strain NIH1002 WGS.</title>
        <authorList>
            <person name="Subramanian P."/>
            <person name="Mullikin J.C."/>
            <person name="Segre J.A."/>
            <person name="Zelazny A.M."/>
        </authorList>
    </citation>
    <scope>NUCLEOTIDE SEQUENCE [LARGE SCALE GENOMIC DNA]</scope>
    <source>
        <strain evidence="9 10">NIH1002</strain>
    </source>
</reference>
<dbReference type="Pfam" id="PF17681">
    <property type="entry name" value="GCP_N_terminal"/>
    <property type="match status" value="1"/>
</dbReference>
<dbReference type="InterPro" id="IPR040457">
    <property type="entry name" value="GCP_C"/>
</dbReference>
<evidence type="ECO:0000256" key="4">
    <source>
        <dbReference type="ARBA" id="ARBA00023212"/>
    </source>
</evidence>
<keyword evidence="3 5" id="KW-0493">Microtubule</keyword>
<dbReference type="AlphaFoldDB" id="A0AAN7DQU7"/>
<dbReference type="GO" id="GO:0000278">
    <property type="term" value="P:mitotic cell cycle"/>
    <property type="evidence" value="ECO:0007669"/>
    <property type="project" value="TreeGrafter"/>
</dbReference>
<comment type="similarity">
    <text evidence="1 5">Belongs to the TUBGCP family.</text>
</comment>
<gene>
    <name evidence="9" type="ORF">ATC70_004190</name>
</gene>
<name>A0AAN7DQU7_9FUNG</name>
<dbReference type="InterPro" id="IPR042241">
    <property type="entry name" value="GCP_C_sf"/>
</dbReference>
<dbReference type="Gene3D" id="1.20.120.1900">
    <property type="entry name" value="Gamma-tubulin complex, C-terminal domain"/>
    <property type="match status" value="1"/>
</dbReference>
<feature type="region of interest" description="Disordered" evidence="6">
    <location>
        <begin position="139"/>
        <end position="168"/>
    </location>
</feature>
<dbReference type="CDD" id="cd22572">
    <property type="entry name" value="GCP5_NTD"/>
    <property type="match status" value="1"/>
</dbReference>
<dbReference type="PANTHER" id="PTHR19302:SF33">
    <property type="entry name" value="GAMMA-TUBULIN COMPLEX COMPONENT 5"/>
    <property type="match status" value="1"/>
</dbReference>
<dbReference type="InterPro" id="IPR041470">
    <property type="entry name" value="GCP_N"/>
</dbReference>
<dbReference type="GO" id="GO:0000922">
    <property type="term" value="C:spindle pole"/>
    <property type="evidence" value="ECO:0007669"/>
    <property type="project" value="InterPro"/>
</dbReference>
<dbReference type="GO" id="GO:0051321">
    <property type="term" value="P:meiotic cell cycle"/>
    <property type="evidence" value="ECO:0007669"/>
    <property type="project" value="TreeGrafter"/>
</dbReference>
<dbReference type="GO" id="GO:0005816">
    <property type="term" value="C:spindle pole body"/>
    <property type="evidence" value="ECO:0007669"/>
    <property type="project" value="UniProtKB-ARBA"/>
</dbReference>
<dbReference type="InterPro" id="IPR059169">
    <property type="entry name" value="GCP5_N_ext"/>
</dbReference>
<sequence length="946" mass="108912">MDRSGLLEQLVSKLTSLQPSSSEWKAAVKKADYTLRYDKCTSTSEQEVTNRLNGLAEKFSIKGHHELSKALLTHRKEFLKSSRPLGEQDTNQSILKYDALQLLLSLSSSSNQDYSYIPSIKHTTEKILTWQDVIDDSPLEGDHWQTWPEEEEDSGEEEEDDDDDDDYELNQDNVAVATTTSQKRAPFGDLSNFKFDFTSKIKLDKREDQEGLSHLVSQQYWRNEYRLPRQDTTHVNLLQKPCQMSSALERIVYSEAERDQLKTISEANMAREVLSLLRGFRSVVYVYQEDQFVLNRQYILQHLSQHALSHLLQEFCQYGNMIAELRQLCNKTIHDIQYGQTNQAFTATLFQSLMDFDSTLSVMELNSSIITSNASQSISLLQLRDTLDSSLQSFKAIYDIAVDAPYSQGNARSISTYLIASLYDRALVAQSSGQQAMCDTLLYVLQKTLVPYGDIMDDWVFYGSLQCDKAHEFFVSRRDDVSMQDSNFWVEGSSIESVATREYTCFPCPLFDPSFMNRIFFTGKAVNLLRQIEKHNQHMNPVQRSFQSLMQEHVCVKPAFIKPVKMNTPKTTTSTFDFDLVTSALFPMNASSARRYQQPQPQPQPQPQQEQQQANDMGSLLDQDIINCSEAYVEQPYNKAADTLNNVLHQGCGLTQQLESLASIYLMLENDLMHSFCEALYAQMDNKEAWCDSRTLNRTFAESSKVSGYDETVYIDLASNHGPATSKSTTQASYLETIQFNVKISWPLNNFIQQEHLPSYSKIQKFLFRLKRAKYVMEKKTLFRGRFKMEKSDARAMRFYSIRMRILWFINAFWRYMMTTILHAETINFRDKLSISRDADEITALHNSYVRRIVDRCLLNEKASAIKKSIISIFDMAEQMMLMFEHYMQATTMTLEEDLLEFDARMSAIEKDFTRANEFISISLTILGKKGGFPWFESLAASLSAQ</sequence>
<keyword evidence="10" id="KW-1185">Reference proteome</keyword>
<dbReference type="Pfam" id="PF04130">
    <property type="entry name" value="GCP_C_terminal"/>
    <property type="match status" value="1"/>
</dbReference>
<dbReference type="PANTHER" id="PTHR19302">
    <property type="entry name" value="GAMMA TUBULIN COMPLEX PROTEIN"/>
    <property type="match status" value="1"/>
</dbReference>
<evidence type="ECO:0000256" key="3">
    <source>
        <dbReference type="ARBA" id="ARBA00022701"/>
    </source>
</evidence>
<dbReference type="RefSeq" id="XP_064688324.1">
    <property type="nucleotide sequence ID" value="XM_064823499.1"/>
</dbReference>
<evidence type="ECO:0000259" key="8">
    <source>
        <dbReference type="Pfam" id="PF17681"/>
    </source>
</evidence>
<keyword evidence="4 5" id="KW-0206">Cytoskeleton</keyword>
<evidence type="ECO:0000256" key="6">
    <source>
        <dbReference type="SAM" id="MobiDB-lite"/>
    </source>
</evidence>
<comment type="caution">
    <text evidence="9">The sequence shown here is derived from an EMBL/GenBank/DDBJ whole genome shotgun (WGS) entry which is preliminary data.</text>
</comment>